<feature type="compositionally biased region" description="Low complexity" evidence="1">
    <location>
        <begin position="58"/>
        <end position="76"/>
    </location>
</feature>
<dbReference type="InterPro" id="IPR055301">
    <property type="entry name" value="Lea14-like_2"/>
</dbReference>
<protein>
    <submittedName>
        <fullName evidence="4 5">Uncharacterized protein LOC104240342</fullName>
    </submittedName>
</protein>
<dbReference type="GeneID" id="104240342"/>
<gene>
    <name evidence="4 5" type="primary">LOC104240342</name>
</gene>
<dbReference type="eggNOG" id="ENOG502QQCW">
    <property type="taxonomic scope" value="Eukaryota"/>
</dbReference>
<evidence type="ECO:0000256" key="2">
    <source>
        <dbReference type="SAM" id="Phobius"/>
    </source>
</evidence>
<proteinExistence type="predicted"/>
<feature type="transmembrane region" description="Helical" evidence="2">
    <location>
        <begin position="117"/>
        <end position="140"/>
    </location>
</feature>
<evidence type="ECO:0000313" key="5">
    <source>
        <dbReference type="RefSeq" id="XP_009793475.1"/>
    </source>
</evidence>
<organism evidence="3 5">
    <name type="scientific">Nicotiana sylvestris</name>
    <name type="common">Wood tobacco</name>
    <name type="synonym">South American tobacco</name>
    <dbReference type="NCBI Taxonomy" id="4096"/>
    <lineage>
        <taxon>Eukaryota</taxon>
        <taxon>Viridiplantae</taxon>
        <taxon>Streptophyta</taxon>
        <taxon>Embryophyta</taxon>
        <taxon>Tracheophyta</taxon>
        <taxon>Spermatophyta</taxon>
        <taxon>Magnoliopsida</taxon>
        <taxon>eudicotyledons</taxon>
        <taxon>Gunneridae</taxon>
        <taxon>Pentapetalae</taxon>
        <taxon>asterids</taxon>
        <taxon>lamiids</taxon>
        <taxon>Solanales</taxon>
        <taxon>Solanaceae</taxon>
        <taxon>Nicotianoideae</taxon>
        <taxon>Nicotianeae</taxon>
        <taxon>Nicotiana</taxon>
    </lineage>
</organism>
<reference evidence="4 5" key="2">
    <citation type="submission" date="2025-04" db="UniProtKB">
        <authorList>
            <consortium name="RefSeq"/>
        </authorList>
    </citation>
    <scope>IDENTIFICATION</scope>
    <source>
        <tissue evidence="4 5">Leaf</tissue>
    </source>
</reference>
<evidence type="ECO:0000256" key="1">
    <source>
        <dbReference type="SAM" id="MobiDB-lite"/>
    </source>
</evidence>
<evidence type="ECO:0000313" key="4">
    <source>
        <dbReference type="RefSeq" id="XP_009793474.1"/>
    </source>
</evidence>
<reference evidence="3" key="1">
    <citation type="journal article" date="2013" name="Genome Biol.">
        <title>Reference genomes and transcriptomes of Nicotiana sylvestris and Nicotiana tomentosiformis.</title>
        <authorList>
            <person name="Sierro N."/>
            <person name="Battey J.N."/>
            <person name="Ouadi S."/>
            <person name="Bovet L."/>
            <person name="Goepfert S."/>
            <person name="Bakaher N."/>
            <person name="Peitsch M.C."/>
            <person name="Ivanov N.V."/>
        </authorList>
    </citation>
    <scope>NUCLEOTIDE SEQUENCE [LARGE SCALE GENOMIC DNA]</scope>
</reference>
<sequence length="305" mass="34233">MMMMMNSRDESDNASTATSSSLTSPKLPVYYVQSPSRDSHDDVDKSSSSMQNTPAYHSPIDSPSYSSRDSSSSRLSGNWRWARGYNRRRSGKGWQECAVIEEDLDYDHINQAYSRRCLFLIALMAFGAFFAFFCFILWGASRPYQPHITMKAFRVHNFYFGQGSDRTGVPTKLLTVNCSVTMAIHNPATFFGIHVSSNPVNLFFSEITVATGQLDEYYQPKKSQRSMSMNLDGCRVPLYGAGIALVKSDGSEGVPLKLDFEILSKGYLVGKLVKTKHRKHISCSLLISSRSTKEIKFKQDSCAFD</sequence>
<dbReference type="RefSeq" id="XP_009793475.1">
    <property type="nucleotide sequence ID" value="XM_009795173.1"/>
</dbReference>
<keyword evidence="2" id="KW-0472">Membrane</keyword>
<feature type="compositionally biased region" description="Low complexity" evidence="1">
    <location>
        <begin position="14"/>
        <end position="24"/>
    </location>
</feature>
<feature type="region of interest" description="Disordered" evidence="1">
    <location>
        <begin position="1"/>
        <end position="76"/>
    </location>
</feature>
<accession>A0A1U7Y3W7</accession>
<keyword evidence="2" id="KW-0812">Transmembrane</keyword>
<dbReference type="STRING" id="4096.A0A1U7Y3W7"/>
<dbReference type="PANTHER" id="PTHR31852">
    <property type="entry name" value="LATE EMBRYOGENESIS ABUNDANT (LEA) HYDROXYPROLINE-RICH GLYCOPROTEIN FAMILY"/>
    <property type="match status" value="1"/>
</dbReference>
<evidence type="ECO:0000313" key="3">
    <source>
        <dbReference type="Proteomes" id="UP000189701"/>
    </source>
</evidence>
<keyword evidence="2" id="KW-1133">Transmembrane helix</keyword>
<dbReference type="AlphaFoldDB" id="A0A1U7Y3W7"/>
<dbReference type="Proteomes" id="UP000189701">
    <property type="component" value="Unplaced"/>
</dbReference>
<keyword evidence="3" id="KW-1185">Reference proteome</keyword>
<dbReference type="RefSeq" id="XP_009793474.1">
    <property type="nucleotide sequence ID" value="XM_009795172.1"/>
</dbReference>
<dbReference type="OrthoDB" id="903824at2759"/>
<name>A0A1U7Y3W7_NICSY</name>
<dbReference type="KEGG" id="nsy:104240342"/>